<keyword evidence="1" id="KW-1133">Transmembrane helix</keyword>
<evidence type="ECO:0000256" key="1">
    <source>
        <dbReference type="SAM" id="Phobius"/>
    </source>
</evidence>
<accession>A0A1D9FZ39</accession>
<keyword evidence="1" id="KW-0472">Membrane</keyword>
<gene>
    <name evidence="2" type="ORF">BJP36_12590</name>
</gene>
<keyword evidence="1" id="KW-0812">Transmembrane</keyword>
<organism evidence="2 3">
    <name type="scientific">Moorena producens (strain JHB)</name>
    <dbReference type="NCBI Taxonomy" id="1454205"/>
    <lineage>
        <taxon>Bacteria</taxon>
        <taxon>Bacillati</taxon>
        <taxon>Cyanobacteriota</taxon>
        <taxon>Cyanophyceae</taxon>
        <taxon>Coleofasciculales</taxon>
        <taxon>Coleofasciculaceae</taxon>
        <taxon>Moorena</taxon>
    </lineage>
</organism>
<protein>
    <submittedName>
        <fullName evidence="2">Uncharacterized protein</fullName>
    </submittedName>
</protein>
<evidence type="ECO:0000313" key="3">
    <source>
        <dbReference type="Proteomes" id="UP000176944"/>
    </source>
</evidence>
<proteinExistence type="predicted"/>
<sequence length="91" mass="10512">MKCDQIYCAWIQDSQNADHYVCLKCNRERYINESRPGSVIFVCVAIAFIVIALLSNDGEIQHPENQHRATQIEMGRKNQVRYRDLSPTANL</sequence>
<name>A0A1D9FZ39_MOOP1</name>
<dbReference type="EMBL" id="CP017708">
    <property type="protein sequence ID" value="AOY80636.1"/>
    <property type="molecule type" value="Genomic_DNA"/>
</dbReference>
<evidence type="ECO:0000313" key="2">
    <source>
        <dbReference type="EMBL" id="AOY80636.1"/>
    </source>
</evidence>
<feature type="transmembrane region" description="Helical" evidence="1">
    <location>
        <begin position="37"/>
        <end position="55"/>
    </location>
</feature>
<reference evidence="3" key="1">
    <citation type="submission" date="2016-10" db="EMBL/GenBank/DDBJ databases">
        <title>Comparative genomics uncovers the prolific and rare metabolic potential of the cyanobacterial genus Moorea.</title>
        <authorList>
            <person name="Leao T."/>
            <person name="Castelao G."/>
            <person name="Korobeynikov A."/>
            <person name="Monroe E.A."/>
            <person name="Podell S."/>
            <person name="Glukhov E."/>
            <person name="Allen E."/>
            <person name="Gerwick W.H."/>
            <person name="Gerwick L."/>
        </authorList>
    </citation>
    <scope>NUCLEOTIDE SEQUENCE [LARGE SCALE GENOMIC DNA]</scope>
    <source>
        <strain evidence="3">JHB</strain>
    </source>
</reference>
<dbReference type="Proteomes" id="UP000176944">
    <property type="component" value="Chromosome"/>
</dbReference>
<dbReference type="AlphaFoldDB" id="A0A1D9FZ39"/>